<sequence>MRQFIRAGLLALVAAFWATSSRAGEVSVVKVEANRSADGTWRFDVTLHHADEGWDHYANLWRIETPDGKILAERVLAHPHVNEQPFTRSLSGVRIPDTLDQVVVRARDSVHGFGLRVIFPLPE</sequence>
<evidence type="ECO:0000313" key="2">
    <source>
        <dbReference type="EMBL" id="MBD1546371.1"/>
    </source>
</evidence>
<organism evidence="2 3">
    <name type="scientific">Roseibium aggregatum</name>
    <dbReference type="NCBI Taxonomy" id="187304"/>
    <lineage>
        <taxon>Bacteria</taxon>
        <taxon>Pseudomonadati</taxon>
        <taxon>Pseudomonadota</taxon>
        <taxon>Alphaproteobacteria</taxon>
        <taxon>Hyphomicrobiales</taxon>
        <taxon>Stappiaceae</taxon>
        <taxon>Roseibium</taxon>
    </lineage>
</organism>
<dbReference type="EMBL" id="JABFCZ010000008">
    <property type="protein sequence ID" value="MBD1546371.1"/>
    <property type="molecule type" value="Genomic_DNA"/>
</dbReference>
<name>A0A926P393_9HYPH</name>
<accession>A0A926P393</accession>
<evidence type="ECO:0000313" key="3">
    <source>
        <dbReference type="Proteomes" id="UP000598467"/>
    </source>
</evidence>
<comment type="caution">
    <text evidence="2">The sequence shown here is derived from an EMBL/GenBank/DDBJ whole genome shotgun (WGS) entry which is preliminary data.</text>
</comment>
<dbReference type="Proteomes" id="UP000598467">
    <property type="component" value="Unassembled WGS sequence"/>
</dbReference>
<feature type="chain" id="PRO_5037587324" evidence="1">
    <location>
        <begin position="24"/>
        <end position="123"/>
    </location>
</feature>
<keyword evidence="1" id="KW-0732">Signal</keyword>
<protein>
    <submittedName>
        <fullName evidence="2">Uncharacterized protein</fullName>
    </submittedName>
</protein>
<feature type="signal peptide" evidence="1">
    <location>
        <begin position="1"/>
        <end position="23"/>
    </location>
</feature>
<reference evidence="2" key="1">
    <citation type="submission" date="2020-05" db="EMBL/GenBank/DDBJ databases">
        <title>Identification of trans-AT polyketide cluster in two marine bacteria, producers of a novel glutaramide-containing polyketide sesbanimide D and analogs.</title>
        <authorList>
            <person name="Kacar D."/>
            <person name="Rodriguez P."/>
            <person name="Canedo L."/>
            <person name="Gonzalez E."/>
            <person name="Galan B."/>
            <person name="De La Calle F."/>
            <person name="Garcia J.L."/>
        </authorList>
    </citation>
    <scope>NUCLEOTIDE SEQUENCE</scope>
    <source>
        <strain evidence="2">PHM038</strain>
    </source>
</reference>
<gene>
    <name evidence="2" type="ORF">HK439_08870</name>
</gene>
<dbReference type="RefSeq" id="WP_190291040.1">
    <property type="nucleotide sequence ID" value="NZ_JABFCZ010000008.1"/>
</dbReference>
<proteinExistence type="predicted"/>
<dbReference type="AlphaFoldDB" id="A0A926P393"/>
<evidence type="ECO:0000256" key="1">
    <source>
        <dbReference type="SAM" id="SignalP"/>
    </source>
</evidence>